<comment type="caution">
    <text evidence="1">The sequence shown here is derived from an EMBL/GenBank/DDBJ whole genome shotgun (WGS) entry which is preliminary data.</text>
</comment>
<sequence length="150" mass="17245">MAKQYTAVQVYEMVDRYYQMKTSLGLAVVSPYSVDQKNTMVQDYDNLGMPRAQGVGDPTARQALNPVHEMVLPERMVKDYEVKVAFIDEWEHVITKQRDRAVLHWRLSGLKPINIAELEGITDRHVRRILNDVAKKMSEMSAMSEMSKVS</sequence>
<protein>
    <recommendedName>
        <fullName evidence="3">Transcriptional regulator</fullName>
    </recommendedName>
</protein>
<dbReference type="Proteomes" id="UP001316087">
    <property type="component" value="Unassembled WGS sequence"/>
</dbReference>
<dbReference type="EMBL" id="JAKZFC010000002">
    <property type="protein sequence ID" value="MCH7321765.1"/>
    <property type="molecule type" value="Genomic_DNA"/>
</dbReference>
<evidence type="ECO:0000313" key="1">
    <source>
        <dbReference type="EMBL" id="MCH7321765.1"/>
    </source>
</evidence>
<evidence type="ECO:0000313" key="2">
    <source>
        <dbReference type="Proteomes" id="UP001316087"/>
    </source>
</evidence>
<proteinExistence type="predicted"/>
<reference evidence="1 2" key="1">
    <citation type="submission" date="2022-03" db="EMBL/GenBank/DDBJ databases">
        <authorList>
            <person name="Jo J.-H."/>
            <person name="Im W.-T."/>
        </authorList>
    </citation>
    <scope>NUCLEOTIDE SEQUENCE [LARGE SCALE GENOMIC DNA]</scope>
    <source>
        <strain evidence="1 2">MA9</strain>
    </source>
</reference>
<organism evidence="1 2">
    <name type="scientific">Solibacillus palustris</name>
    <dbReference type="NCBI Taxonomy" id="2908203"/>
    <lineage>
        <taxon>Bacteria</taxon>
        <taxon>Bacillati</taxon>
        <taxon>Bacillota</taxon>
        <taxon>Bacilli</taxon>
        <taxon>Bacillales</taxon>
        <taxon>Caryophanaceae</taxon>
        <taxon>Solibacillus</taxon>
    </lineage>
</organism>
<keyword evidence="2" id="KW-1185">Reference proteome</keyword>
<gene>
    <name evidence="1" type="ORF">LZ480_07645</name>
</gene>
<dbReference type="RefSeq" id="WP_241368819.1">
    <property type="nucleotide sequence ID" value="NZ_JAKZFC010000002.1"/>
</dbReference>
<accession>A0ABS9UCA4</accession>
<evidence type="ECO:0008006" key="3">
    <source>
        <dbReference type="Google" id="ProtNLM"/>
    </source>
</evidence>
<name>A0ABS9UCA4_9BACL</name>